<feature type="site" description="Interaction with DNA" evidence="10">
    <location>
        <position position="33"/>
    </location>
</feature>
<dbReference type="Proteomes" id="UP000229315">
    <property type="component" value="Unassembled WGS sequence"/>
</dbReference>
<evidence type="ECO:0000256" key="8">
    <source>
        <dbReference type="ARBA" id="ARBA00023125"/>
    </source>
</evidence>
<comment type="subunit">
    <text evidence="10">Monomer.</text>
</comment>
<evidence type="ECO:0000256" key="3">
    <source>
        <dbReference type="ARBA" id="ARBA00022723"/>
    </source>
</evidence>
<dbReference type="Pfam" id="PF01396">
    <property type="entry name" value="Zn_ribbon_Top1"/>
    <property type="match status" value="1"/>
</dbReference>
<feature type="compositionally biased region" description="Basic and acidic residues" evidence="11">
    <location>
        <begin position="632"/>
        <end position="645"/>
    </location>
</feature>
<dbReference type="Gene3D" id="3.40.50.140">
    <property type="match status" value="1"/>
</dbReference>
<evidence type="ECO:0000313" key="14">
    <source>
        <dbReference type="EMBL" id="PIR85102.1"/>
    </source>
</evidence>
<feature type="site" description="Interaction with DNA" evidence="10">
    <location>
        <position position="147"/>
    </location>
</feature>
<dbReference type="EMBL" id="PFBH01000015">
    <property type="protein sequence ID" value="PIR85102.1"/>
    <property type="molecule type" value="Genomic_DNA"/>
</dbReference>
<reference evidence="15" key="1">
    <citation type="submission" date="2017-09" db="EMBL/GenBank/DDBJ databases">
        <title>Depth-based differentiation of microbial function through sediment-hosted aquifers and enrichment of novel symbionts in the deep terrestrial subsurface.</title>
        <authorList>
            <person name="Probst A.J."/>
            <person name="Ladd B."/>
            <person name="Jarett J.K."/>
            <person name="Geller-Mcgrath D.E."/>
            <person name="Sieber C.M.K."/>
            <person name="Emerson J.B."/>
            <person name="Anantharaman K."/>
            <person name="Thomas B.C."/>
            <person name="Malmstrom R."/>
            <person name="Stieglmeier M."/>
            <person name="Klingl A."/>
            <person name="Woyke T."/>
            <person name="Ryan C.M."/>
            <person name="Banfield J.F."/>
        </authorList>
    </citation>
    <scope>NUCLEOTIDE SEQUENCE [LARGE SCALE GENOMIC DNA]</scope>
</reference>
<dbReference type="InterPro" id="IPR013825">
    <property type="entry name" value="Topo_IA_cen_sub2"/>
</dbReference>
<organism evidence="14 15">
    <name type="scientific">Candidatus Kaiserbacteria bacterium CG10_big_fil_rev_8_21_14_0_10_45_20</name>
    <dbReference type="NCBI Taxonomy" id="1974607"/>
    <lineage>
        <taxon>Bacteria</taxon>
        <taxon>Candidatus Kaiseribacteriota</taxon>
    </lineage>
</organism>
<dbReference type="CDD" id="cd00186">
    <property type="entry name" value="TOP1Ac"/>
    <property type="match status" value="1"/>
</dbReference>
<feature type="region of interest" description="Disordered" evidence="11">
    <location>
        <begin position="632"/>
        <end position="666"/>
    </location>
</feature>
<evidence type="ECO:0000256" key="4">
    <source>
        <dbReference type="ARBA" id="ARBA00022771"/>
    </source>
</evidence>
<keyword evidence="7 10" id="KW-0799">Topoisomerase</keyword>
<dbReference type="SMART" id="SM00493">
    <property type="entry name" value="TOPRIM"/>
    <property type="match status" value="1"/>
</dbReference>
<keyword evidence="5" id="KW-0862">Zinc</keyword>
<feature type="site" description="Interaction with DNA" evidence="10">
    <location>
        <position position="470"/>
    </location>
</feature>
<dbReference type="InterPro" id="IPR034149">
    <property type="entry name" value="TOPRIM_TopoI"/>
</dbReference>
<protein>
    <recommendedName>
        <fullName evidence="10">DNA topoisomerase 1</fullName>
        <ecNumber evidence="10">5.6.2.1</ecNumber>
    </recommendedName>
    <alternativeName>
        <fullName evidence="10">DNA topoisomerase I</fullName>
    </alternativeName>
</protein>
<dbReference type="Gene3D" id="1.10.290.10">
    <property type="entry name" value="Topoisomerase I, domain 4"/>
    <property type="match status" value="1"/>
</dbReference>
<evidence type="ECO:0000259" key="12">
    <source>
        <dbReference type="PROSITE" id="PS50880"/>
    </source>
</evidence>
<dbReference type="InterPro" id="IPR023405">
    <property type="entry name" value="Topo_IA_core_domain"/>
</dbReference>
<dbReference type="InterPro" id="IPR013497">
    <property type="entry name" value="Topo_IA_cen"/>
</dbReference>
<dbReference type="EC" id="5.6.2.1" evidence="10"/>
<dbReference type="SMART" id="SM00436">
    <property type="entry name" value="TOP1Bc"/>
    <property type="match status" value="1"/>
</dbReference>
<dbReference type="GO" id="GO:0006265">
    <property type="term" value="P:DNA topological change"/>
    <property type="evidence" value="ECO:0007669"/>
    <property type="project" value="UniProtKB-UniRule"/>
</dbReference>
<dbReference type="InterPro" id="IPR003602">
    <property type="entry name" value="Topo_IA_DNA-bd_dom"/>
</dbReference>
<evidence type="ECO:0000256" key="1">
    <source>
        <dbReference type="ARBA" id="ARBA00000213"/>
    </source>
</evidence>
<dbReference type="Gene3D" id="3.30.65.10">
    <property type="entry name" value="Bacterial Topoisomerase I, domain 1"/>
    <property type="match status" value="1"/>
</dbReference>
<dbReference type="InterPro" id="IPR025589">
    <property type="entry name" value="Toprim_C_rpt"/>
</dbReference>
<dbReference type="Pfam" id="PF13368">
    <property type="entry name" value="Toprim_C_rpt"/>
    <property type="match status" value="2"/>
</dbReference>
<dbReference type="PROSITE" id="PS52039">
    <property type="entry name" value="TOPO_IA_2"/>
    <property type="match status" value="1"/>
</dbReference>
<feature type="site" description="Interaction with DNA" evidence="10">
    <location>
        <position position="142"/>
    </location>
</feature>
<dbReference type="InterPro" id="IPR028612">
    <property type="entry name" value="Topoisom_1_IA"/>
</dbReference>
<dbReference type="PROSITE" id="PS50880">
    <property type="entry name" value="TOPRIM"/>
    <property type="match status" value="1"/>
</dbReference>
<feature type="site" description="Interaction with DNA" evidence="10">
    <location>
        <position position="139"/>
    </location>
</feature>
<dbReference type="InterPro" id="IPR000380">
    <property type="entry name" value="Topo_IA"/>
</dbReference>
<comment type="function">
    <text evidence="10">Releases the supercoiling and torsional tension of DNA, which is introduced during the DNA replication and transcription, by transiently cleaving and rejoining one strand of the DNA duplex. Introduces a single-strand break via transesterification at a target site in duplex DNA. The scissile phosphodiester is attacked by the catalytic tyrosine of the enzyme, resulting in the formation of a DNA-(5'-phosphotyrosyl)-enzyme intermediate and the expulsion of a 3'-OH DNA strand. The free DNA strand then undergoes passage around the unbroken strand, thus removing DNA supercoils. Finally, in the religation step, the DNA 3'-OH attacks the covalent intermediate to expel the active-site tyrosine and restore the DNA phosphodiester backbone.</text>
</comment>
<gene>
    <name evidence="10 14" type="primary">topA</name>
    <name evidence="14" type="ORF">COU15_02505</name>
</gene>
<evidence type="ECO:0000256" key="5">
    <source>
        <dbReference type="ARBA" id="ARBA00022833"/>
    </source>
</evidence>
<evidence type="ECO:0000256" key="2">
    <source>
        <dbReference type="ARBA" id="ARBA00009446"/>
    </source>
</evidence>
<keyword evidence="8 10" id="KW-0238">DNA-binding</keyword>
<dbReference type="Pfam" id="PF01131">
    <property type="entry name" value="Topoisom_bac"/>
    <property type="match status" value="1"/>
</dbReference>
<dbReference type="SUPFAM" id="SSF56712">
    <property type="entry name" value="Prokaryotic type I DNA topoisomerase"/>
    <property type="match status" value="1"/>
</dbReference>
<comment type="catalytic activity">
    <reaction evidence="1 10">
        <text>ATP-independent breakage of single-stranded DNA, followed by passage and rejoining.</text>
        <dbReference type="EC" id="5.6.2.1"/>
    </reaction>
</comment>
<sequence>MAHTLVIVESPAKAKTIEKYLGKEYKVLASVGHVRDLPKSSKDAIDIEGGFIPNYVISPGKSVVINDIKKAAENATEVLLATDPDREGEAIAWHVAEATNIKKPKRVVFHEITKEAVQEAVAHPRTIDQHLRQAQEARRVLDRLVGYDLSGLIWKKVRYGLSAGRVQSPALRIVVEREREIKAFIPEEFYVIEGTFDTKTKERFVASASIEPKTAQEAEEIVTRGKSGTWSITDVSETPIKRAPRSPFTTSTLQQTASSRLGFSPSRTMRAAQKLYEAGHITYMRTDSMTLAKSAVTQFAQVIEKQYGKEYLEVREYKTKSKNAQEAHEAIRPTDAHNTNAGATADEEKLYELIYARTIASQMTDAGLLRTKVTLNIKESDGTFPDFSVNGSIVVFDGWLKADPRAKGEDTILPKVSVGDPLNLQSLESEQKFTQPPKRYTEAGLIKELEKRGIGRPSTYASIMKTIVDRGYVLKEGRSLMPTATGEVVSTFLEDNFTDYISDSFTAEMEDKLDQIASGEREYKKTLRDFYTPFLKDVASKEDIPKLTTLGDAPKEFPCPECGAKMDMKLSRNGVFMSCSRFPDCVGARTEKGEAIKESEPIGMHPEKGFPIYVKTGRFGPYVEMVEEKIEKEKEKKEEVKEKEAKTKKKKPARKKKPNARRASIPEDINPEEITLEQAVKLLILPRELGVHPETNEMISANIGKFGPYIVHAGDFRSLKSSEKTEGADTPADDPYTITLERALEILKEPKKGRAGIEAVRVIGPHPRTKKPITLYKSKRGLFLKKGFRHILLPEEEAKKLTPETAAEILKNS</sequence>
<evidence type="ECO:0000256" key="10">
    <source>
        <dbReference type="HAMAP-Rule" id="MF_00952"/>
    </source>
</evidence>
<evidence type="ECO:0000259" key="13">
    <source>
        <dbReference type="PROSITE" id="PS52039"/>
    </source>
</evidence>
<dbReference type="PANTHER" id="PTHR42785">
    <property type="entry name" value="DNA TOPOISOMERASE, TYPE IA, CORE"/>
    <property type="match status" value="1"/>
</dbReference>
<dbReference type="PANTHER" id="PTHR42785:SF1">
    <property type="entry name" value="DNA TOPOISOMERASE"/>
    <property type="match status" value="1"/>
</dbReference>
<dbReference type="InterPro" id="IPR005733">
    <property type="entry name" value="TopoI_bac-type"/>
</dbReference>
<dbReference type="GO" id="GO:0008270">
    <property type="term" value="F:zinc ion binding"/>
    <property type="evidence" value="ECO:0007669"/>
    <property type="project" value="UniProtKB-KW"/>
</dbReference>
<dbReference type="InterPro" id="IPR013824">
    <property type="entry name" value="Topo_IA_cen_sub1"/>
</dbReference>
<feature type="active site" description="O-(5'-phospho-DNA)-tyrosine intermediate" evidence="10">
    <location>
        <position position="283"/>
    </location>
</feature>
<dbReference type="Pfam" id="PF01751">
    <property type="entry name" value="Toprim"/>
    <property type="match status" value="1"/>
</dbReference>
<dbReference type="PRINTS" id="PR00417">
    <property type="entry name" value="PRTPISMRASEI"/>
</dbReference>
<name>A0A2H0UFC2_9BACT</name>
<comment type="caution">
    <text evidence="14">The sequence shown here is derived from an EMBL/GenBank/DDBJ whole genome shotgun (WGS) entry which is preliminary data.</text>
</comment>
<dbReference type="SUPFAM" id="SSF57783">
    <property type="entry name" value="Zinc beta-ribbon"/>
    <property type="match status" value="1"/>
</dbReference>
<feature type="region of interest" description="Interaction with DNA" evidence="10">
    <location>
        <begin position="162"/>
        <end position="167"/>
    </location>
</feature>
<feature type="site" description="Interaction with DNA" evidence="10">
    <location>
        <position position="154"/>
    </location>
</feature>
<dbReference type="PROSITE" id="PS00396">
    <property type="entry name" value="TOPO_IA_1"/>
    <property type="match status" value="1"/>
</dbReference>
<dbReference type="CDD" id="cd03363">
    <property type="entry name" value="TOPRIM_TopoIA_TopoI"/>
    <property type="match status" value="1"/>
</dbReference>
<dbReference type="GO" id="GO:0005694">
    <property type="term" value="C:chromosome"/>
    <property type="evidence" value="ECO:0007669"/>
    <property type="project" value="InterPro"/>
</dbReference>
<evidence type="ECO:0000256" key="7">
    <source>
        <dbReference type="ARBA" id="ARBA00023029"/>
    </source>
</evidence>
<dbReference type="Gene3D" id="2.70.20.10">
    <property type="entry name" value="Topoisomerase I, domain 3"/>
    <property type="match status" value="1"/>
</dbReference>
<feature type="compositionally biased region" description="Basic residues" evidence="11">
    <location>
        <begin position="646"/>
        <end position="660"/>
    </location>
</feature>
<evidence type="ECO:0000256" key="6">
    <source>
        <dbReference type="ARBA" id="ARBA00022842"/>
    </source>
</evidence>
<dbReference type="HAMAP" id="MF_00952">
    <property type="entry name" value="Topoisom_1_prok"/>
    <property type="match status" value="1"/>
</dbReference>
<evidence type="ECO:0000256" key="11">
    <source>
        <dbReference type="SAM" id="MobiDB-lite"/>
    </source>
</evidence>
<proteinExistence type="inferred from homology"/>
<dbReference type="NCBIfam" id="TIGR01051">
    <property type="entry name" value="topA_bact"/>
    <property type="match status" value="1"/>
</dbReference>
<evidence type="ECO:0000313" key="15">
    <source>
        <dbReference type="Proteomes" id="UP000229315"/>
    </source>
</evidence>
<feature type="domain" description="Topo IA-type catalytic" evidence="13">
    <location>
        <begin position="128"/>
        <end position="539"/>
    </location>
</feature>
<keyword evidence="4" id="KW-0863">Zinc-finger</keyword>
<evidence type="ECO:0000256" key="9">
    <source>
        <dbReference type="ARBA" id="ARBA00023235"/>
    </source>
</evidence>
<dbReference type="InterPro" id="IPR013498">
    <property type="entry name" value="Topo_IA_Znf"/>
</dbReference>
<dbReference type="InterPro" id="IPR003601">
    <property type="entry name" value="Topo_IA_2"/>
</dbReference>
<keyword evidence="3" id="KW-0479">Metal-binding</keyword>
<accession>A0A2H0UFC2</accession>
<dbReference type="AlphaFoldDB" id="A0A2H0UFC2"/>
<dbReference type="Gene3D" id="1.10.460.10">
    <property type="entry name" value="Topoisomerase I, domain 2"/>
    <property type="match status" value="1"/>
</dbReference>
<dbReference type="GO" id="GO:0003917">
    <property type="term" value="F:DNA topoisomerase type I (single strand cut, ATP-independent) activity"/>
    <property type="evidence" value="ECO:0007669"/>
    <property type="project" value="UniProtKB-UniRule"/>
</dbReference>
<dbReference type="InterPro" id="IPR006171">
    <property type="entry name" value="TOPRIM_dom"/>
</dbReference>
<keyword evidence="9 10" id="KW-0413">Isomerase</keyword>
<dbReference type="GO" id="GO:0003677">
    <property type="term" value="F:DNA binding"/>
    <property type="evidence" value="ECO:0007669"/>
    <property type="project" value="UniProtKB-KW"/>
</dbReference>
<keyword evidence="6" id="KW-0460">Magnesium</keyword>
<feature type="site" description="Interaction with DNA" evidence="10">
    <location>
        <position position="138"/>
    </location>
</feature>
<feature type="domain" description="Toprim" evidence="12">
    <location>
        <begin position="3"/>
        <end position="112"/>
    </location>
</feature>
<dbReference type="InterPro" id="IPR013826">
    <property type="entry name" value="Topo_IA_cen_sub3"/>
</dbReference>
<dbReference type="SMART" id="SM00437">
    <property type="entry name" value="TOP1Ac"/>
    <property type="match status" value="1"/>
</dbReference>
<dbReference type="InterPro" id="IPR023406">
    <property type="entry name" value="Topo_IA_AS"/>
</dbReference>
<feature type="site" description="Interaction with DNA" evidence="10">
    <location>
        <position position="285"/>
    </location>
</feature>
<comment type="similarity">
    <text evidence="2 10">Belongs to the type IA topoisomerase family.</text>
</comment>